<comment type="subcellular location">
    <subcellularLocation>
        <location evidence="3">Mitochondrion inner membrane</location>
        <topology evidence="3">Peripheral membrane protein</topology>
    </subcellularLocation>
    <subcellularLocation>
        <location evidence="2">Mitochondrion intermembrane space</location>
    </subcellularLocation>
</comment>
<evidence type="ECO:0000256" key="7">
    <source>
        <dbReference type="ARBA" id="ARBA00022792"/>
    </source>
</evidence>
<name>A0A834IKM0_RHYFE</name>
<dbReference type="GO" id="GO:0005758">
    <property type="term" value="C:mitochondrial intermembrane space"/>
    <property type="evidence" value="ECO:0007669"/>
    <property type="project" value="UniProtKB-SubCell"/>
</dbReference>
<evidence type="ECO:0000256" key="4">
    <source>
        <dbReference type="ARBA" id="ARBA00007372"/>
    </source>
</evidence>
<protein>
    <recommendedName>
        <fullName evidence="16">Complex I-15 kDa</fullName>
    </recommendedName>
</protein>
<feature type="disulfide bond" evidence="12">
    <location>
        <begin position="27"/>
        <end position="60"/>
    </location>
</feature>
<proteinExistence type="inferred from homology"/>
<comment type="similarity">
    <text evidence="4">Belongs to the complex I NDUFS5 subunit family.</text>
</comment>
<dbReference type="GO" id="GO:0005743">
    <property type="term" value="C:mitochondrial inner membrane"/>
    <property type="evidence" value="ECO:0007669"/>
    <property type="project" value="UniProtKB-SubCell"/>
</dbReference>
<keyword evidence="11 12" id="KW-1015">Disulfide bond</keyword>
<dbReference type="AlphaFoldDB" id="A0A834IKM0"/>
<comment type="caution">
    <text evidence="14">The sequence shown here is derived from an EMBL/GenBank/DDBJ whole genome shotgun (WGS) entry which is preliminary data.</text>
</comment>
<evidence type="ECO:0000313" key="14">
    <source>
        <dbReference type="EMBL" id="KAF7275712.1"/>
    </source>
</evidence>
<evidence type="ECO:0000256" key="10">
    <source>
        <dbReference type="ARBA" id="ARBA00023136"/>
    </source>
</evidence>
<dbReference type="EMBL" id="JAACXV010009346">
    <property type="protein sequence ID" value="KAF7275712.1"/>
    <property type="molecule type" value="Genomic_DNA"/>
</dbReference>
<dbReference type="InterPro" id="IPR019342">
    <property type="entry name" value="NADH_UbQ_OxRdtase_FeS-su5"/>
</dbReference>
<dbReference type="PROSITE" id="PS51808">
    <property type="entry name" value="CHCH"/>
    <property type="match status" value="1"/>
</dbReference>
<keyword evidence="10" id="KW-0472">Membrane</keyword>
<keyword evidence="7" id="KW-0999">Mitochondrion inner membrane</keyword>
<evidence type="ECO:0008006" key="16">
    <source>
        <dbReference type="Google" id="ProtNLM"/>
    </source>
</evidence>
<evidence type="ECO:0000256" key="3">
    <source>
        <dbReference type="ARBA" id="ARBA00004637"/>
    </source>
</evidence>
<evidence type="ECO:0000256" key="11">
    <source>
        <dbReference type="ARBA" id="ARBA00023157"/>
    </source>
</evidence>
<keyword evidence="6" id="KW-0679">Respiratory chain</keyword>
<keyword evidence="5" id="KW-0813">Transport</keyword>
<dbReference type="PANTHER" id="PTHR21268">
    <property type="entry name" value="NADH DEHYDROGENASE [UBIQUINONE] IRON-SULFUR PROTEIN 5"/>
    <property type="match status" value="1"/>
</dbReference>
<evidence type="ECO:0000256" key="5">
    <source>
        <dbReference type="ARBA" id="ARBA00022448"/>
    </source>
</evidence>
<evidence type="ECO:0000256" key="9">
    <source>
        <dbReference type="ARBA" id="ARBA00023128"/>
    </source>
</evidence>
<evidence type="ECO:0000256" key="6">
    <source>
        <dbReference type="ARBA" id="ARBA00022660"/>
    </source>
</evidence>
<keyword evidence="15" id="KW-1185">Reference proteome</keyword>
<feature type="region of interest" description="Disordered" evidence="13">
    <location>
        <begin position="79"/>
        <end position="101"/>
    </location>
</feature>
<evidence type="ECO:0000256" key="2">
    <source>
        <dbReference type="ARBA" id="ARBA00004569"/>
    </source>
</evidence>
<dbReference type="PANTHER" id="PTHR21268:SF2">
    <property type="entry name" value="NADH DEHYDROGENASE [UBIQUINONE] IRON-SULFUR PROTEIN 5"/>
    <property type="match status" value="1"/>
</dbReference>
<feature type="disulfide bond" evidence="12">
    <location>
        <begin position="37"/>
        <end position="50"/>
    </location>
</feature>
<reference evidence="14" key="1">
    <citation type="submission" date="2020-08" db="EMBL/GenBank/DDBJ databases">
        <title>Genome sequencing and assembly of the red palm weevil Rhynchophorus ferrugineus.</title>
        <authorList>
            <person name="Dias G.B."/>
            <person name="Bergman C.M."/>
            <person name="Manee M."/>
        </authorList>
    </citation>
    <scope>NUCLEOTIDE SEQUENCE</scope>
    <source>
        <strain evidence="14">AA-2017</strain>
        <tissue evidence="14">Whole larva</tissue>
    </source>
</reference>
<organism evidence="14 15">
    <name type="scientific">Rhynchophorus ferrugineus</name>
    <name type="common">Red palm weevil</name>
    <name type="synonym">Curculio ferrugineus</name>
    <dbReference type="NCBI Taxonomy" id="354439"/>
    <lineage>
        <taxon>Eukaryota</taxon>
        <taxon>Metazoa</taxon>
        <taxon>Ecdysozoa</taxon>
        <taxon>Arthropoda</taxon>
        <taxon>Hexapoda</taxon>
        <taxon>Insecta</taxon>
        <taxon>Pterygota</taxon>
        <taxon>Neoptera</taxon>
        <taxon>Endopterygota</taxon>
        <taxon>Coleoptera</taxon>
        <taxon>Polyphaga</taxon>
        <taxon>Cucujiformia</taxon>
        <taxon>Curculionidae</taxon>
        <taxon>Dryophthorinae</taxon>
        <taxon>Rhynchophorus</taxon>
    </lineage>
</organism>
<evidence type="ECO:0000256" key="8">
    <source>
        <dbReference type="ARBA" id="ARBA00022982"/>
    </source>
</evidence>
<accession>A0A834IKM0</accession>
<comment type="function">
    <text evidence="1">Accessory subunit of the mitochondrial membrane respiratory chain NADH dehydrogenase (Complex I), that is believed not to be involved in catalysis. Complex I functions in the transfer of electrons from NADH to the respiratory chain. The immediate electron acceptor for the enzyme is believed to be ubiquinone.</text>
</comment>
<dbReference type="OrthoDB" id="9992197at2759"/>
<evidence type="ECO:0000256" key="1">
    <source>
        <dbReference type="ARBA" id="ARBA00003195"/>
    </source>
</evidence>
<evidence type="ECO:0000256" key="12">
    <source>
        <dbReference type="PIRSR" id="PIRSR619342-50"/>
    </source>
</evidence>
<evidence type="ECO:0000313" key="15">
    <source>
        <dbReference type="Proteomes" id="UP000625711"/>
    </source>
</evidence>
<gene>
    <name evidence="14" type="ORF">GWI33_011343</name>
</gene>
<keyword evidence="9" id="KW-0496">Mitochondrion</keyword>
<feature type="compositionally biased region" description="Basic and acidic residues" evidence="13">
    <location>
        <begin position="82"/>
        <end position="92"/>
    </location>
</feature>
<keyword evidence="8" id="KW-0249">Electron transport</keyword>
<evidence type="ECO:0000256" key="13">
    <source>
        <dbReference type="SAM" id="MobiDB-lite"/>
    </source>
</evidence>
<dbReference type="Pfam" id="PF10200">
    <property type="entry name" value="Ndufs5"/>
    <property type="match status" value="1"/>
</dbReference>
<dbReference type="Proteomes" id="UP000625711">
    <property type="component" value="Unassembled WGS sequence"/>
</dbReference>
<sequence length="101" mass="11595">MNLSPFFKSPFTDFTSGVVTHQWFGECADMEMKAVDCFEAYGLNKGFTKCQALLDDFQECALKTKRKARVDAMRLERHRQHLAGERTKENKYAEAPPLDSI</sequence>